<evidence type="ECO:0000256" key="3">
    <source>
        <dbReference type="ARBA" id="ARBA00022884"/>
    </source>
</evidence>
<dbReference type="PANTHER" id="PTHR10744:SF1">
    <property type="entry name" value="SMALL RIBOSOMAL SUBUNIT PROTEIN US17M"/>
    <property type="match status" value="1"/>
</dbReference>
<comment type="similarity">
    <text evidence="1 6">Belongs to the universal ribosomal protein uS17 family.</text>
</comment>
<dbReference type="PRINTS" id="PR00973">
    <property type="entry name" value="RIBOSOMALS17"/>
</dbReference>
<evidence type="ECO:0000256" key="6">
    <source>
        <dbReference type="HAMAP-Rule" id="MF_01345"/>
    </source>
</evidence>
<dbReference type="InterPro" id="IPR019984">
    <property type="entry name" value="Ribosomal_uS17_bact/chlr"/>
</dbReference>
<dbReference type="GO" id="GO:0003735">
    <property type="term" value="F:structural constituent of ribosome"/>
    <property type="evidence" value="ECO:0007669"/>
    <property type="project" value="InterPro"/>
</dbReference>
<dbReference type="Pfam" id="PF00366">
    <property type="entry name" value="Ribosomal_S17"/>
    <property type="match status" value="1"/>
</dbReference>
<dbReference type="HAMAP" id="MF_01345_B">
    <property type="entry name" value="Ribosomal_uS17_B"/>
    <property type="match status" value="1"/>
</dbReference>
<sequence>MKTLTGIVTADKNLVTVTVSVHRLFTHPLYHKRIRRNKKYQVHNEIGAKKGDLVKMVQVRPISRNKYFKVTEVIKKHAAA</sequence>
<evidence type="ECO:0000256" key="1">
    <source>
        <dbReference type="ARBA" id="ARBA00010254"/>
    </source>
</evidence>
<proteinExistence type="inferred from homology"/>
<name>A0A0H4T9C0_9BACT</name>
<keyword evidence="2 6" id="KW-0699">rRNA-binding</keyword>
<comment type="function">
    <text evidence="6">One of the primary rRNA binding proteins, it binds specifically to the 5'-end of 16S ribosomal RNA.</text>
</comment>
<dbReference type="CDD" id="cd00364">
    <property type="entry name" value="Ribosomal_uS17"/>
    <property type="match status" value="1"/>
</dbReference>
<protein>
    <recommendedName>
        <fullName evidence="6">Small ribosomal subunit protein uS17</fullName>
    </recommendedName>
</protein>
<dbReference type="EMBL" id="KT007041">
    <property type="protein sequence ID" value="AKQ04491.1"/>
    <property type="molecule type" value="Genomic_DNA"/>
</dbReference>
<keyword evidence="3 6" id="KW-0694">RNA-binding</keyword>
<evidence type="ECO:0000256" key="4">
    <source>
        <dbReference type="ARBA" id="ARBA00022980"/>
    </source>
</evidence>
<keyword evidence="5 6" id="KW-0687">Ribonucleoprotein</keyword>
<gene>
    <name evidence="6 7" type="primary">rpsQ</name>
</gene>
<dbReference type="Gene3D" id="2.40.50.140">
    <property type="entry name" value="Nucleic acid-binding proteins"/>
    <property type="match status" value="1"/>
</dbReference>
<dbReference type="SUPFAM" id="SSF50249">
    <property type="entry name" value="Nucleic acid-binding proteins"/>
    <property type="match status" value="1"/>
</dbReference>
<accession>A0A0H4T9C0</accession>
<dbReference type="InterPro" id="IPR012340">
    <property type="entry name" value="NA-bd_OB-fold"/>
</dbReference>
<reference evidence="7" key="1">
    <citation type="journal article" date="2015" name="ISME J.">
        <title>Aquifer environment selects for microbial species cohorts in sediment and groundwater.</title>
        <authorList>
            <person name="Hug L.A."/>
            <person name="Thomas B.C."/>
            <person name="Brown C.T."/>
            <person name="Frischkorn K.R."/>
            <person name="Williams K.H."/>
            <person name="Tringe S.G."/>
            <person name="Banfield J.F."/>
        </authorList>
    </citation>
    <scope>NUCLEOTIDE SEQUENCE</scope>
</reference>
<evidence type="ECO:0000256" key="5">
    <source>
        <dbReference type="ARBA" id="ARBA00023274"/>
    </source>
</evidence>
<dbReference type="PANTHER" id="PTHR10744">
    <property type="entry name" value="40S RIBOSOMAL PROTEIN S11 FAMILY MEMBER"/>
    <property type="match status" value="1"/>
</dbReference>
<dbReference type="AlphaFoldDB" id="A0A0H4T9C0"/>
<dbReference type="GO" id="GO:0006412">
    <property type="term" value="P:translation"/>
    <property type="evidence" value="ECO:0007669"/>
    <property type="project" value="UniProtKB-UniRule"/>
</dbReference>
<evidence type="ECO:0000256" key="2">
    <source>
        <dbReference type="ARBA" id="ARBA00022730"/>
    </source>
</evidence>
<organism evidence="7">
    <name type="scientific">uncultured Microgenomates bacterium Rifle_16ft_4_minimus_5815</name>
    <dbReference type="NCBI Taxonomy" id="1665120"/>
    <lineage>
        <taxon>Bacteria</taxon>
        <taxon>Candidatus Microgenomatota</taxon>
        <taxon>environmental samples</taxon>
    </lineage>
</organism>
<dbReference type="InterPro" id="IPR000266">
    <property type="entry name" value="Ribosomal_uS17"/>
</dbReference>
<dbReference type="NCBIfam" id="NF004123">
    <property type="entry name" value="PRK05610.1"/>
    <property type="match status" value="1"/>
</dbReference>
<evidence type="ECO:0000313" key="7">
    <source>
        <dbReference type="EMBL" id="AKQ04491.1"/>
    </source>
</evidence>
<dbReference type="GO" id="GO:0022627">
    <property type="term" value="C:cytosolic small ribosomal subunit"/>
    <property type="evidence" value="ECO:0007669"/>
    <property type="project" value="TreeGrafter"/>
</dbReference>
<keyword evidence="4 6" id="KW-0689">Ribosomal protein</keyword>
<comment type="subunit">
    <text evidence="6">Part of the 30S ribosomal subunit.</text>
</comment>
<dbReference type="GO" id="GO:0019843">
    <property type="term" value="F:rRNA binding"/>
    <property type="evidence" value="ECO:0007669"/>
    <property type="project" value="UniProtKB-UniRule"/>
</dbReference>